<dbReference type="InterPro" id="IPR000835">
    <property type="entry name" value="HTH_MarR-typ"/>
</dbReference>
<dbReference type="Pfam" id="PF01047">
    <property type="entry name" value="MarR"/>
    <property type="match status" value="1"/>
</dbReference>
<keyword evidence="2" id="KW-0238">DNA-binding</keyword>
<dbReference type="GO" id="GO:0006950">
    <property type="term" value="P:response to stress"/>
    <property type="evidence" value="ECO:0007669"/>
    <property type="project" value="TreeGrafter"/>
</dbReference>
<dbReference type="InterPro" id="IPR039422">
    <property type="entry name" value="MarR/SlyA-like"/>
</dbReference>
<dbReference type="GO" id="GO:0003700">
    <property type="term" value="F:DNA-binding transcription factor activity"/>
    <property type="evidence" value="ECO:0007669"/>
    <property type="project" value="InterPro"/>
</dbReference>
<protein>
    <submittedName>
        <fullName evidence="5">MarR family transcriptional regulator</fullName>
    </submittedName>
</protein>
<feature type="domain" description="HTH marR-type" evidence="4">
    <location>
        <begin position="18"/>
        <end position="152"/>
    </location>
</feature>
<reference evidence="5" key="1">
    <citation type="submission" date="2021-04" db="EMBL/GenBank/DDBJ databases">
        <title>Pseudaminobacter soli sp. nov., isolated from paddy soil contaminated by heavy metals.</title>
        <authorList>
            <person name="Zhang K."/>
        </authorList>
    </citation>
    <scope>NUCLEOTIDE SEQUENCE</scope>
    <source>
        <strain evidence="5">19-2017</strain>
    </source>
</reference>
<dbReference type="PANTHER" id="PTHR33164">
    <property type="entry name" value="TRANSCRIPTIONAL REGULATOR, MARR FAMILY"/>
    <property type="match status" value="1"/>
</dbReference>
<organism evidence="5 6">
    <name type="scientific">Pseudaminobacter soli</name>
    <name type="common">ex Zhang et al. 2022</name>
    <dbReference type="NCBI Taxonomy" id="2831468"/>
    <lineage>
        <taxon>Bacteria</taxon>
        <taxon>Pseudomonadati</taxon>
        <taxon>Pseudomonadota</taxon>
        <taxon>Alphaproteobacteria</taxon>
        <taxon>Hyphomicrobiales</taxon>
        <taxon>Phyllobacteriaceae</taxon>
        <taxon>Pseudaminobacter</taxon>
    </lineage>
</organism>
<dbReference type="Gene3D" id="1.10.10.10">
    <property type="entry name" value="Winged helix-like DNA-binding domain superfamily/Winged helix DNA-binding domain"/>
    <property type="match status" value="1"/>
</dbReference>
<evidence type="ECO:0000256" key="2">
    <source>
        <dbReference type="ARBA" id="ARBA00023125"/>
    </source>
</evidence>
<evidence type="ECO:0000259" key="4">
    <source>
        <dbReference type="PROSITE" id="PS50995"/>
    </source>
</evidence>
<proteinExistence type="predicted"/>
<dbReference type="InterPro" id="IPR036388">
    <property type="entry name" value="WH-like_DNA-bd_sf"/>
</dbReference>
<dbReference type="InterPro" id="IPR023187">
    <property type="entry name" value="Tscrpt_reg_MarR-type_CS"/>
</dbReference>
<sequence length="158" mass="18035">MVSAPLSAPEISKDGKERLRLWIRLLRASRTIEAELRERLKRDFDTTLPRFDVMAALYRAPEGMLMSDLSRFLLVSNGNITGIVDRLVSDGLVTRSRRNGDRRTSMVRLTEEGIALFRRMAAAHEAWIGELLGGVSEEETRRLANMLKSFRSNWEGKE</sequence>
<dbReference type="PROSITE" id="PS01117">
    <property type="entry name" value="HTH_MARR_1"/>
    <property type="match status" value="1"/>
</dbReference>
<evidence type="ECO:0000313" key="5">
    <source>
        <dbReference type="EMBL" id="MBS3650490.1"/>
    </source>
</evidence>
<dbReference type="PRINTS" id="PR00598">
    <property type="entry name" value="HTHMARR"/>
</dbReference>
<dbReference type="InterPro" id="IPR036390">
    <property type="entry name" value="WH_DNA-bd_sf"/>
</dbReference>
<dbReference type="AlphaFoldDB" id="A0A942E4N4"/>
<dbReference type="EMBL" id="JAGWCR010000009">
    <property type="protein sequence ID" value="MBS3650490.1"/>
    <property type="molecule type" value="Genomic_DNA"/>
</dbReference>
<keyword evidence="3" id="KW-0804">Transcription</keyword>
<dbReference type="Proteomes" id="UP000680348">
    <property type="component" value="Unassembled WGS sequence"/>
</dbReference>
<dbReference type="RefSeq" id="WP_188256037.1">
    <property type="nucleotide sequence ID" value="NZ_JABVCF010000009.1"/>
</dbReference>
<dbReference type="PANTHER" id="PTHR33164:SF43">
    <property type="entry name" value="HTH-TYPE TRANSCRIPTIONAL REPRESSOR YETL"/>
    <property type="match status" value="1"/>
</dbReference>
<keyword evidence="6" id="KW-1185">Reference proteome</keyword>
<dbReference type="GO" id="GO:0003677">
    <property type="term" value="F:DNA binding"/>
    <property type="evidence" value="ECO:0007669"/>
    <property type="project" value="UniProtKB-KW"/>
</dbReference>
<dbReference type="PROSITE" id="PS50995">
    <property type="entry name" value="HTH_MARR_2"/>
    <property type="match status" value="1"/>
</dbReference>
<gene>
    <name evidence="5" type="ORF">KEU06_17890</name>
</gene>
<name>A0A942E4N4_9HYPH</name>
<evidence type="ECO:0000313" key="6">
    <source>
        <dbReference type="Proteomes" id="UP000680348"/>
    </source>
</evidence>
<evidence type="ECO:0000256" key="1">
    <source>
        <dbReference type="ARBA" id="ARBA00023015"/>
    </source>
</evidence>
<accession>A0A942E4N4</accession>
<dbReference type="SUPFAM" id="SSF46785">
    <property type="entry name" value="Winged helix' DNA-binding domain"/>
    <property type="match status" value="1"/>
</dbReference>
<comment type="caution">
    <text evidence="5">The sequence shown here is derived from an EMBL/GenBank/DDBJ whole genome shotgun (WGS) entry which is preliminary data.</text>
</comment>
<evidence type="ECO:0000256" key="3">
    <source>
        <dbReference type="ARBA" id="ARBA00023163"/>
    </source>
</evidence>
<keyword evidence="1" id="KW-0805">Transcription regulation</keyword>
<dbReference type="SMART" id="SM00347">
    <property type="entry name" value="HTH_MARR"/>
    <property type="match status" value="1"/>
</dbReference>